<dbReference type="AlphaFoldDB" id="A0A9X6ST85"/>
<sequence>MDFLLYLSHIMKDAMFISAFLAPILFYGLKRYKLALTSFIAIGFSLVMLSMYHSTISFVAEESRMFLYLTQALNICAASLVLIKIFKRRVKTNMPTNVNNHLEEKDNEEENVYVDGMTGLLRTKGVVREDKNNKRYRA</sequence>
<name>A0A9X6ST85_BACCE</name>
<keyword evidence="1" id="KW-0472">Membrane</keyword>
<comment type="caution">
    <text evidence="2">The sequence shown here is derived from an EMBL/GenBank/DDBJ whole genome shotgun (WGS) entry which is preliminary data.</text>
</comment>
<dbReference type="EMBL" id="NVMX01000200">
    <property type="protein sequence ID" value="PDZ94388.1"/>
    <property type="molecule type" value="Genomic_DNA"/>
</dbReference>
<feature type="transmembrane region" description="Helical" evidence="1">
    <location>
        <begin position="65"/>
        <end position="86"/>
    </location>
</feature>
<organism evidence="2 3">
    <name type="scientific">Bacillus cereus</name>
    <dbReference type="NCBI Taxonomy" id="1396"/>
    <lineage>
        <taxon>Bacteria</taxon>
        <taxon>Bacillati</taxon>
        <taxon>Bacillota</taxon>
        <taxon>Bacilli</taxon>
        <taxon>Bacillales</taxon>
        <taxon>Bacillaceae</taxon>
        <taxon>Bacillus</taxon>
        <taxon>Bacillus cereus group</taxon>
    </lineage>
</organism>
<keyword evidence="1" id="KW-0812">Transmembrane</keyword>
<evidence type="ECO:0000313" key="3">
    <source>
        <dbReference type="Proteomes" id="UP000219922"/>
    </source>
</evidence>
<gene>
    <name evidence="2" type="ORF">CON36_34105</name>
</gene>
<evidence type="ECO:0000256" key="1">
    <source>
        <dbReference type="SAM" id="Phobius"/>
    </source>
</evidence>
<evidence type="ECO:0000313" key="2">
    <source>
        <dbReference type="EMBL" id="PDZ94388.1"/>
    </source>
</evidence>
<keyword evidence="1" id="KW-1133">Transmembrane helix</keyword>
<accession>A0A9X6ST85</accession>
<feature type="transmembrane region" description="Helical" evidence="1">
    <location>
        <begin position="34"/>
        <end position="53"/>
    </location>
</feature>
<proteinExistence type="predicted"/>
<feature type="transmembrane region" description="Helical" evidence="1">
    <location>
        <begin position="6"/>
        <end position="27"/>
    </location>
</feature>
<reference evidence="2 3" key="1">
    <citation type="submission" date="2017-09" db="EMBL/GenBank/DDBJ databases">
        <title>Large-scale bioinformatics analysis of Bacillus genomes uncovers conserved roles of natural products in bacterial physiology.</title>
        <authorList>
            <consortium name="Agbiome Team Llc"/>
            <person name="Bleich R.M."/>
            <person name="Grubbs K.J."/>
            <person name="Santa Maria K.C."/>
            <person name="Allen S.E."/>
            <person name="Farag S."/>
            <person name="Shank E.A."/>
            <person name="Bowers A."/>
        </authorList>
    </citation>
    <scope>NUCLEOTIDE SEQUENCE [LARGE SCALE GENOMIC DNA]</scope>
    <source>
        <strain evidence="2 3">AFS092789</strain>
    </source>
</reference>
<dbReference type="Proteomes" id="UP000219922">
    <property type="component" value="Unassembled WGS sequence"/>
</dbReference>
<protein>
    <submittedName>
        <fullName evidence="2">Uncharacterized protein</fullName>
    </submittedName>
</protein>